<dbReference type="GO" id="GO:0004177">
    <property type="term" value="F:aminopeptidase activity"/>
    <property type="evidence" value="ECO:0007669"/>
    <property type="project" value="UniProtKB-KW"/>
</dbReference>
<name>A0A829GGC7_LACPA</name>
<accession>A0A829GGC7</accession>
<keyword evidence="1" id="KW-0378">Hydrolase</keyword>
<dbReference type="EMBL" id="ANJW01000914">
    <property type="protein sequence ID" value="EPC49040.1"/>
    <property type="molecule type" value="Genomic_DNA"/>
</dbReference>
<evidence type="ECO:0000313" key="1">
    <source>
        <dbReference type="EMBL" id="EPC49040.1"/>
    </source>
</evidence>
<organism evidence="1 2">
    <name type="scientific">Lacticaseibacillus paracasei subsp. paracasei Lpp123</name>
    <dbReference type="NCBI Taxonomy" id="1256201"/>
    <lineage>
        <taxon>Bacteria</taxon>
        <taxon>Bacillati</taxon>
        <taxon>Bacillota</taxon>
        <taxon>Bacilli</taxon>
        <taxon>Lactobacillales</taxon>
        <taxon>Lactobacillaceae</taxon>
        <taxon>Lacticaseibacillus</taxon>
    </lineage>
</organism>
<dbReference type="AlphaFoldDB" id="A0A829GGC7"/>
<reference evidence="1 2" key="1">
    <citation type="journal article" date="2013" name="PLoS ONE">
        <title>Lactobacillus paracasei comparative genomics: towards species pan-genome definition and exploitation of diversity.</title>
        <authorList>
            <person name="Smokvina T."/>
            <person name="Wels M."/>
            <person name="Polka J."/>
            <person name="Chervaux C."/>
            <person name="Brisse S."/>
            <person name="Boekhorst J."/>
            <person name="van Hylckama Vlieg J.E."/>
            <person name="Siezen R.J."/>
        </authorList>
    </citation>
    <scope>NUCLEOTIDE SEQUENCE [LARGE SCALE GENOMIC DNA]</scope>
    <source>
        <strain evidence="1 2">Lpp123</strain>
    </source>
</reference>
<sequence length="41" mass="4722">MAIKATDLFKLVSLSYPSATDDGYFVQENRISEADNTYYQR</sequence>
<proteinExistence type="predicted"/>
<gene>
    <name evidence="1" type="ORF">Lpp123_15661</name>
</gene>
<evidence type="ECO:0000313" key="2">
    <source>
        <dbReference type="Proteomes" id="UP000014316"/>
    </source>
</evidence>
<keyword evidence="1" id="KW-0031">Aminopeptidase</keyword>
<feature type="non-terminal residue" evidence="1">
    <location>
        <position position="41"/>
    </location>
</feature>
<protein>
    <submittedName>
        <fullName evidence="1">Dipeptidyl aminopeptidase/acylaminoacyl-peptidase</fullName>
    </submittedName>
</protein>
<comment type="caution">
    <text evidence="1">The sequence shown here is derived from an EMBL/GenBank/DDBJ whole genome shotgun (WGS) entry which is preliminary data.</text>
</comment>
<dbReference type="Proteomes" id="UP000014316">
    <property type="component" value="Unassembled WGS sequence"/>
</dbReference>
<keyword evidence="1" id="KW-0645">Protease</keyword>